<keyword evidence="3 5" id="KW-1133">Transmembrane helix</keyword>
<feature type="transmembrane region" description="Helical" evidence="5">
    <location>
        <begin position="124"/>
        <end position="150"/>
    </location>
</feature>
<evidence type="ECO:0000256" key="4">
    <source>
        <dbReference type="ARBA" id="ARBA00023136"/>
    </source>
</evidence>
<dbReference type="EMBL" id="CVRL01000039">
    <property type="protein sequence ID" value="CRL12297.1"/>
    <property type="molecule type" value="Genomic_DNA"/>
</dbReference>
<evidence type="ECO:0000313" key="8">
    <source>
        <dbReference type="Proteomes" id="UP000043764"/>
    </source>
</evidence>
<gene>
    <name evidence="7" type="ORF">NIT7321_03171</name>
</gene>
<evidence type="ECO:0000313" key="7">
    <source>
        <dbReference type="EMBL" id="CRL12297.1"/>
    </source>
</evidence>
<dbReference type="GO" id="GO:0016020">
    <property type="term" value="C:membrane"/>
    <property type="evidence" value="ECO:0007669"/>
    <property type="project" value="UniProtKB-SubCell"/>
</dbReference>
<evidence type="ECO:0000256" key="5">
    <source>
        <dbReference type="SAM" id="Phobius"/>
    </source>
</evidence>
<evidence type="ECO:0000256" key="3">
    <source>
        <dbReference type="ARBA" id="ARBA00022989"/>
    </source>
</evidence>
<dbReference type="Pfam" id="PF07298">
    <property type="entry name" value="NnrU"/>
    <property type="match status" value="1"/>
</dbReference>
<evidence type="ECO:0000259" key="6">
    <source>
        <dbReference type="Pfam" id="PF07298"/>
    </source>
</evidence>
<protein>
    <submittedName>
        <fullName evidence="7">Putative membrane protein</fullName>
    </submittedName>
</protein>
<reference evidence="8" key="1">
    <citation type="submission" date="2015-05" db="EMBL/GenBank/DDBJ databases">
        <authorList>
            <person name="Rodrigo-Torres Lidia"/>
            <person name="Arahal R.David."/>
        </authorList>
    </citation>
    <scope>NUCLEOTIDE SEQUENCE [LARGE SCALE GENOMIC DNA]</scope>
    <source>
        <strain evidence="8">CECT 7321</strain>
    </source>
</reference>
<proteinExistence type="predicted"/>
<organism evidence="7 8">
    <name type="scientific">Phaeobacter italicus</name>
    <dbReference type="NCBI Taxonomy" id="481446"/>
    <lineage>
        <taxon>Bacteria</taxon>
        <taxon>Pseudomonadati</taxon>
        <taxon>Pseudomonadota</taxon>
        <taxon>Alphaproteobacteria</taxon>
        <taxon>Rhodobacterales</taxon>
        <taxon>Roseobacteraceae</taxon>
        <taxon>Phaeobacter</taxon>
    </lineage>
</organism>
<dbReference type="Proteomes" id="UP000043764">
    <property type="component" value="Unassembled WGS sequence"/>
</dbReference>
<keyword evidence="2 5" id="KW-0812">Transmembrane</keyword>
<keyword evidence="8" id="KW-1185">Reference proteome</keyword>
<sequence length="232" mass="25122">MVGQWTEFAAAMAVFLASHFIPRLGHLRDGLIGLLGRRLYFSAYGILSIILLGWVIHAAAQAPYIEVWAPANWQRWVPMLTLPAVFVLAAIGIGVETPFTLGGRRTASVSPAPEGRVELSRHPLLIALLFWAAAHLVANGALAHVIMFSVFAGLPLVAIPVFDASARRELGQGTAGLYFSGAPLFSLKPLMQGSWRAKHLRPTLRRAAVGLVLWVGVLHLHETVIGVSPFPF</sequence>
<dbReference type="RefSeq" id="WP_050674115.1">
    <property type="nucleotide sequence ID" value="NZ_CVRL01000039.1"/>
</dbReference>
<dbReference type="STRING" id="481446.NIT7645_01885"/>
<feature type="transmembrane region" description="Helical" evidence="5">
    <location>
        <begin position="6"/>
        <end position="27"/>
    </location>
</feature>
<comment type="subcellular location">
    <subcellularLocation>
        <location evidence="1">Membrane</location>
        <topology evidence="1">Multi-pass membrane protein</topology>
    </subcellularLocation>
</comment>
<name>A0A0H5D511_9RHOB</name>
<evidence type="ECO:0000256" key="1">
    <source>
        <dbReference type="ARBA" id="ARBA00004141"/>
    </source>
</evidence>
<dbReference type="AlphaFoldDB" id="A0A0H5D511"/>
<keyword evidence="4 5" id="KW-0472">Membrane</keyword>
<dbReference type="InterPro" id="IPR009915">
    <property type="entry name" value="NnrU_dom"/>
</dbReference>
<accession>A0A0H5D511</accession>
<feature type="domain" description="NnrU" evidence="6">
    <location>
        <begin position="8"/>
        <end position="229"/>
    </location>
</feature>
<feature type="transmembrane region" description="Helical" evidence="5">
    <location>
        <begin position="80"/>
        <end position="103"/>
    </location>
</feature>
<feature type="transmembrane region" description="Helical" evidence="5">
    <location>
        <begin position="39"/>
        <end position="60"/>
    </location>
</feature>
<evidence type="ECO:0000256" key="2">
    <source>
        <dbReference type="ARBA" id="ARBA00022692"/>
    </source>
</evidence>